<accession>A0A6N8J0K9</accession>
<comment type="caution">
    <text evidence="3">The sequence shown here is derived from an EMBL/GenBank/DDBJ whole genome shotgun (WGS) entry which is preliminary data.</text>
</comment>
<evidence type="ECO:0000259" key="2">
    <source>
        <dbReference type="Pfam" id="PF21746"/>
    </source>
</evidence>
<dbReference type="RefSeq" id="WP_157399811.1">
    <property type="nucleotide sequence ID" value="NZ_WSEL01000009.1"/>
</dbReference>
<name>A0A6N8J0K9_9BURK</name>
<proteinExistence type="predicted"/>
<evidence type="ECO:0000256" key="1">
    <source>
        <dbReference type="SAM" id="MobiDB-lite"/>
    </source>
</evidence>
<evidence type="ECO:0000313" key="3">
    <source>
        <dbReference type="EMBL" id="MVQ31800.1"/>
    </source>
</evidence>
<gene>
    <name evidence="3" type="ORF">GON04_20250</name>
</gene>
<feature type="domain" description="DUF6869" evidence="2">
    <location>
        <begin position="47"/>
        <end position="144"/>
    </location>
</feature>
<reference evidence="3 4" key="1">
    <citation type="submission" date="2019-12" db="EMBL/GenBank/DDBJ databases">
        <authorList>
            <person name="Huq M.A."/>
        </authorList>
    </citation>
    <scope>NUCLEOTIDE SEQUENCE [LARGE SCALE GENOMIC DNA]</scope>
    <source>
        <strain evidence="3 4">MAH-25</strain>
    </source>
</reference>
<keyword evidence="4" id="KW-1185">Reference proteome</keyword>
<feature type="region of interest" description="Disordered" evidence="1">
    <location>
        <begin position="156"/>
        <end position="178"/>
    </location>
</feature>
<organism evidence="3 4">
    <name type="scientific">Ramlibacter pinisoli</name>
    <dbReference type="NCBI Taxonomy" id="2682844"/>
    <lineage>
        <taxon>Bacteria</taxon>
        <taxon>Pseudomonadati</taxon>
        <taxon>Pseudomonadota</taxon>
        <taxon>Betaproteobacteria</taxon>
        <taxon>Burkholderiales</taxon>
        <taxon>Comamonadaceae</taxon>
        <taxon>Ramlibacter</taxon>
    </lineage>
</organism>
<dbReference type="Pfam" id="PF21746">
    <property type="entry name" value="DUF6869"/>
    <property type="match status" value="1"/>
</dbReference>
<dbReference type="EMBL" id="WSEL01000009">
    <property type="protein sequence ID" value="MVQ31800.1"/>
    <property type="molecule type" value="Genomic_DNA"/>
</dbReference>
<protein>
    <recommendedName>
        <fullName evidence="2">DUF6869 domain-containing protein</fullName>
    </recommendedName>
</protein>
<evidence type="ECO:0000313" key="4">
    <source>
        <dbReference type="Proteomes" id="UP000469385"/>
    </source>
</evidence>
<dbReference type="AlphaFoldDB" id="A0A6N8J0K9"/>
<sequence>MPNAAEIVLDVKTPRVASSGTRRERFLDEWAAAYVRAQRDPTLLEVDEHPLRWAVRDLVLPLGMASAEDCWEVVLRILRLTSDSEVLNVLVAGPLAYLIADSGRLFIDRIEAEAWRSPKFRKLLHCVWRCGPADVWARIDAVRELPTTWRTGLPHRDPCRPAAATPGDDCPSPSLRVA</sequence>
<dbReference type="Proteomes" id="UP000469385">
    <property type="component" value="Unassembled WGS sequence"/>
</dbReference>
<dbReference type="InterPro" id="IPR049221">
    <property type="entry name" value="DUF6869"/>
</dbReference>